<proteinExistence type="predicted"/>
<dbReference type="Proteomes" id="UP000663845">
    <property type="component" value="Unassembled WGS sequence"/>
</dbReference>
<evidence type="ECO:0000313" key="2">
    <source>
        <dbReference type="EMBL" id="CAF1548509.1"/>
    </source>
</evidence>
<evidence type="ECO:0000256" key="1">
    <source>
        <dbReference type="SAM" id="MobiDB-lite"/>
    </source>
</evidence>
<accession>A0A815WQW2</accession>
<sequence>MASFNDMGLFDDLADDGVHGSQHISDDDLPSEDDDDDDDDDDDELDTTDIAHVN</sequence>
<reference evidence="2" key="1">
    <citation type="submission" date="2021-02" db="EMBL/GenBank/DDBJ databases">
        <authorList>
            <person name="Nowell W R."/>
        </authorList>
    </citation>
    <scope>NUCLEOTIDE SEQUENCE</scope>
</reference>
<comment type="caution">
    <text evidence="2">The sequence shown here is derived from an EMBL/GenBank/DDBJ whole genome shotgun (WGS) entry which is preliminary data.</text>
</comment>
<protein>
    <submittedName>
        <fullName evidence="2">Uncharacterized protein</fullName>
    </submittedName>
</protein>
<dbReference type="EMBL" id="CAJNOG010005152">
    <property type="protein sequence ID" value="CAF1548509.1"/>
    <property type="molecule type" value="Genomic_DNA"/>
</dbReference>
<feature type="region of interest" description="Disordered" evidence="1">
    <location>
        <begin position="1"/>
        <end position="54"/>
    </location>
</feature>
<feature type="non-terminal residue" evidence="2">
    <location>
        <position position="54"/>
    </location>
</feature>
<dbReference type="AlphaFoldDB" id="A0A815WQW2"/>
<name>A0A815WQW2_9BILA</name>
<evidence type="ECO:0000313" key="3">
    <source>
        <dbReference type="Proteomes" id="UP000663845"/>
    </source>
</evidence>
<gene>
    <name evidence="2" type="ORF">JYZ213_LOCUS46146</name>
</gene>
<organism evidence="2 3">
    <name type="scientific">Adineta steineri</name>
    <dbReference type="NCBI Taxonomy" id="433720"/>
    <lineage>
        <taxon>Eukaryota</taxon>
        <taxon>Metazoa</taxon>
        <taxon>Spiralia</taxon>
        <taxon>Gnathifera</taxon>
        <taxon>Rotifera</taxon>
        <taxon>Eurotatoria</taxon>
        <taxon>Bdelloidea</taxon>
        <taxon>Adinetida</taxon>
        <taxon>Adinetidae</taxon>
        <taxon>Adineta</taxon>
    </lineage>
</organism>
<feature type="compositionally biased region" description="Acidic residues" evidence="1">
    <location>
        <begin position="27"/>
        <end position="47"/>
    </location>
</feature>